<dbReference type="PANTHER" id="PTHR11705:SF143">
    <property type="entry name" value="SLL0236 PROTEIN"/>
    <property type="match status" value="1"/>
</dbReference>
<evidence type="ECO:0000256" key="8">
    <source>
        <dbReference type="SAM" id="SignalP"/>
    </source>
</evidence>
<dbReference type="Proteomes" id="UP000264006">
    <property type="component" value="Chromosome"/>
</dbReference>
<dbReference type="KEGG" id="euz:DVS28_a1425"/>
<dbReference type="GO" id="GO:0004181">
    <property type="term" value="F:metallocarboxypeptidase activity"/>
    <property type="evidence" value="ECO:0007669"/>
    <property type="project" value="InterPro"/>
</dbReference>
<keyword evidence="4" id="KW-0378">Hydrolase</keyword>
<dbReference type="InterPro" id="IPR000834">
    <property type="entry name" value="Peptidase_M14"/>
</dbReference>
<feature type="chain" id="PRO_5017031257" evidence="8">
    <location>
        <begin position="29"/>
        <end position="1085"/>
    </location>
</feature>
<dbReference type="Gene3D" id="3.40.50.12090">
    <property type="match status" value="1"/>
</dbReference>
<dbReference type="SUPFAM" id="SSF53187">
    <property type="entry name" value="Zn-dependent exopeptidases"/>
    <property type="match status" value="1"/>
</dbReference>
<evidence type="ECO:0000259" key="9">
    <source>
        <dbReference type="PROSITE" id="PS52035"/>
    </source>
</evidence>
<dbReference type="SMART" id="SM00631">
    <property type="entry name" value="Zn_pept"/>
    <property type="match status" value="1"/>
</dbReference>
<feature type="signal peptide" evidence="8">
    <location>
        <begin position="1"/>
        <end position="28"/>
    </location>
</feature>
<dbReference type="Pfam" id="PF04122">
    <property type="entry name" value="CW_binding_2"/>
    <property type="match status" value="3"/>
</dbReference>
<sequence length="1085" mass="113466">MPLTRPSLFVLGVLALFLAVLQAPPASTQEAVAERGLVDDIVTAAQLPADILAQLPATAAEAGFAYAPRLVEVRVSNAEERSALVNSGLDVTEHAGDNFLEVVLYDAAQEQVINDLGLDYHVETPDLIAQERDRILADAAYFQQTDESPLPSGRTTYRVLADFGAEIDQLAADNPDLVKRISVGESIEGRDLTGVEIGVGVNEPEDGRPVFLMFGNHHAREWPSAEAPMEFAHDLVDDFNAGDARAVDLLTRTRVIIVPVSNPDGYEISRTQGDLIDLNGLDEGGTVSLLATPGGAYKRKNCRLVDGQTQPPGPCALAFSPGGFGLGVDLNRNYGALWGGPGAAGFMPDANEVEVGLADPTYHGPAPFSEPETQAIRTLISTRQVTTLISNHTYSNLLLRPVGVNPSTMHPDGFPVGFAPDECFVQEDGLDNGMQALGERMTAQTGYSNQFGWELYDTTGTTEDYSYNATGGYGYTFEIGPNQFHPPYEEYIAEYTGSADAAQAVTLDNMSDLTTAVGRSCGDNVAAESVGGGLREAYWLALENAADTSTHSVLEGTAPEGAEIGVTRTGTFPLWDGTPFEDTVTTTMTVEESGAFTYHVNPSTRPFVDARAYLPEGEVVEPEVTVLSEEQRTGNTAGPAVGSEDVPIEVPEGADALIVHVTADAPNDYDIQLFDPQLVEVDSSANQDTDETVEAISPSGIQAGEWVVRINNYLAAGDWTMDITIGTVPEVDSSEDELLFTPRTEELWTVTCAIDGEVVATGDVAVARGESADLGDFCEAGVGTNVTRLSGDSRVTTAIDVSQDRFPEDDSAGAVVLARGDEPSGFADALAGGPLAVETNAPLLITNPDSLLDIVAEEIDRVLPDGATVYLLGGEAALAPSIEEDLDAAGYETVRIAGVGRHETAVEIADQLGNPGLVLVATGGTFPDALAASAAAGANDGAVLLTGSGEPHPATTAYLDEHDPAEALAVGGPAAAAYPDLESVAGPDRHATSVAVAERLFDQPTVAGVARSDAFPDALSGGAHIGALGGPMLLSQTDGLDQGVEAYLCGLDADEDIYLYGGTSALAANVMTAIQSAVGPTGCTS</sequence>
<feature type="domain" description="Peptidase M14" evidence="9">
    <location>
        <begin position="156"/>
        <end position="509"/>
    </location>
</feature>
<dbReference type="InterPro" id="IPR007253">
    <property type="entry name" value="Cell_wall-bd_2"/>
</dbReference>
<organism evidence="10 11">
    <name type="scientific">Euzebya pacifica</name>
    <dbReference type="NCBI Taxonomy" id="1608957"/>
    <lineage>
        <taxon>Bacteria</taxon>
        <taxon>Bacillati</taxon>
        <taxon>Actinomycetota</taxon>
        <taxon>Nitriliruptoria</taxon>
        <taxon>Euzebyales</taxon>
    </lineage>
</organism>
<dbReference type="PRINTS" id="PR00765">
    <property type="entry name" value="CRBOXYPTASEA"/>
</dbReference>
<dbReference type="Gene3D" id="3.40.630.10">
    <property type="entry name" value="Zn peptidases"/>
    <property type="match status" value="1"/>
</dbReference>
<reference evidence="10 11" key="1">
    <citation type="submission" date="2018-09" db="EMBL/GenBank/DDBJ databases">
        <title>Complete genome sequence of Euzebya sp. DY32-46 isolated from seawater of Pacific Ocean.</title>
        <authorList>
            <person name="Xu L."/>
            <person name="Wu Y.-H."/>
            <person name="Xu X.-W."/>
        </authorList>
    </citation>
    <scope>NUCLEOTIDE SEQUENCE [LARGE SCALE GENOMIC DNA]</scope>
    <source>
        <strain evidence="10 11">DY32-46</strain>
    </source>
</reference>
<evidence type="ECO:0000313" key="10">
    <source>
        <dbReference type="EMBL" id="AXV06124.1"/>
    </source>
</evidence>
<feature type="active site" description="Proton donor/acceptor" evidence="7">
    <location>
        <position position="478"/>
    </location>
</feature>
<evidence type="ECO:0000256" key="6">
    <source>
        <dbReference type="ARBA" id="ARBA00023049"/>
    </source>
</evidence>
<comment type="cofactor">
    <cofactor evidence="1">
        <name>Zn(2+)</name>
        <dbReference type="ChEBI" id="CHEBI:29105"/>
    </cofactor>
</comment>
<evidence type="ECO:0000256" key="7">
    <source>
        <dbReference type="PROSITE-ProRule" id="PRU01379"/>
    </source>
</evidence>
<dbReference type="InterPro" id="IPR033810">
    <property type="entry name" value="Carboxypeptidase_T"/>
</dbReference>
<dbReference type="GO" id="GO:0006508">
    <property type="term" value="P:proteolysis"/>
    <property type="evidence" value="ECO:0007669"/>
    <property type="project" value="UniProtKB-KW"/>
</dbReference>
<dbReference type="GO" id="GO:0008270">
    <property type="term" value="F:zinc ion binding"/>
    <property type="evidence" value="ECO:0007669"/>
    <property type="project" value="InterPro"/>
</dbReference>
<dbReference type="Gene3D" id="2.60.120.380">
    <property type="match status" value="1"/>
</dbReference>
<gene>
    <name evidence="10" type="ORF">DVS28_a1425</name>
</gene>
<dbReference type="RefSeq" id="WP_164710049.1">
    <property type="nucleotide sequence ID" value="NZ_CP031165.1"/>
</dbReference>
<accession>A0A346XV77</accession>
<evidence type="ECO:0000256" key="4">
    <source>
        <dbReference type="ARBA" id="ARBA00022801"/>
    </source>
</evidence>
<keyword evidence="5" id="KW-0862">Zinc</keyword>
<evidence type="ECO:0000313" key="11">
    <source>
        <dbReference type="Proteomes" id="UP000264006"/>
    </source>
</evidence>
<dbReference type="CDD" id="cd03859">
    <property type="entry name" value="M14_CPT"/>
    <property type="match status" value="1"/>
</dbReference>
<keyword evidence="8" id="KW-0732">Signal</keyword>
<dbReference type="PROSITE" id="PS52035">
    <property type="entry name" value="PEPTIDASE_M14"/>
    <property type="match status" value="1"/>
</dbReference>
<dbReference type="EMBL" id="CP031165">
    <property type="protein sequence ID" value="AXV06124.1"/>
    <property type="molecule type" value="Genomic_DNA"/>
</dbReference>
<comment type="similarity">
    <text evidence="2 7">Belongs to the peptidase M14 family.</text>
</comment>
<evidence type="ECO:0000256" key="3">
    <source>
        <dbReference type="ARBA" id="ARBA00022670"/>
    </source>
</evidence>
<keyword evidence="6" id="KW-0482">Metalloprotease</keyword>
<evidence type="ECO:0000256" key="5">
    <source>
        <dbReference type="ARBA" id="ARBA00022833"/>
    </source>
</evidence>
<dbReference type="GO" id="GO:0005615">
    <property type="term" value="C:extracellular space"/>
    <property type="evidence" value="ECO:0007669"/>
    <property type="project" value="TreeGrafter"/>
</dbReference>
<name>A0A346XV77_9ACTN</name>
<protein>
    <submittedName>
        <fullName evidence="10">Internalin, putative</fullName>
    </submittedName>
</protein>
<proteinExistence type="inferred from homology"/>
<dbReference type="PANTHER" id="PTHR11705">
    <property type="entry name" value="PROTEASE FAMILY M14 CARBOXYPEPTIDASE A,B"/>
    <property type="match status" value="1"/>
</dbReference>
<evidence type="ECO:0000256" key="2">
    <source>
        <dbReference type="ARBA" id="ARBA00005988"/>
    </source>
</evidence>
<evidence type="ECO:0000256" key="1">
    <source>
        <dbReference type="ARBA" id="ARBA00001947"/>
    </source>
</evidence>
<keyword evidence="11" id="KW-1185">Reference proteome</keyword>
<dbReference type="Pfam" id="PF00246">
    <property type="entry name" value="Peptidase_M14"/>
    <property type="match status" value="1"/>
</dbReference>
<keyword evidence="3" id="KW-0645">Protease</keyword>
<dbReference type="AlphaFoldDB" id="A0A346XV77"/>